<dbReference type="Pfam" id="PF01208">
    <property type="entry name" value="URO-D"/>
    <property type="match status" value="1"/>
</dbReference>
<dbReference type="GO" id="GO:0006779">
    <property type="term" value="P:porphyrin-containing compound biosynthetic process"/>
    <property type="evidence" value="ECO:0007669"/>
    <property type="project" value="InterPro"/>
</dbReference>
<dbReference type="InterPro" id="IPR038071">
    <property type="entry name" value="UROD/MetE-like_sf"/>
</dbReference>
<feature type="domain" description="Uroporphyrinogen decarboxylase (URO-D)" evidence="1">
    <location>
        <begin position="9"/>
        <end position="190"/>
    </location>
</feature>
<sequence>TFRRTLAGENLKWLMDNEPEDLLEALAIVNNNLIAYCKRSLSLGAAGIFLSISPSYEIMTREQFLKFQKPFAVKLLKEISSIGKMNTAHIHGDDLYFDEVLDLPVAILSWWDRGSNGPSLEFVKENFRGCVMGGIDQKLVSRNTLGWLKNHVREGIKLGGRKRFFLASGCSIDTWLYPGSVRAVVDTAKKNYNFLPHTN</sequence>
<evidence type="ECO:0000259" key="1">
    <source>
        <dbReference type="Pfam" id="PF01208"/>
    </source>
</evidence>
<reference evidence="2" key="1">
    <citation type="journal article" date="2015" name="Nature">
        <title>Complex archaea that bridge the gap between prokaryotes and eukaryotes.</title>
        <authorList>
            <person name="Spang A."/>
            <person name="Saw J.H."/>
            <person name="Jorgensen S.L."/>
            <person name="Zaremba-Niedzwiedzka K."/>
            <person name="Martijn J."/>
            <person name="Lind A.E."/>
            <person name="van Eijk R."/>
            <person name="Schleper C."/>
            <person name="Guy L."/>
            <person name="Ettema T.J."/>
        </authorList>
    </citation>
    <scope>NUCLEOTIDE SEQUENCE</scope>
</reference>
<name>A0A0F9BSX0_9ZZZZ</name>
<comment type="caution">
    <text evidence="2">The sequence shown here is derived from an EMBL/GenBank/DDBJ whole genome shotgun (WGS) entry which is preliminary data.</text>
</comment>
<dbReference type="SUPFAM" id="SSF51726">
    <property type="entry name" value="UROD/MetE-like"/>
    <property type="match status" value="1"/>
</dbReference>
<proteinExistence type="predicted"/>
<protein>
    <recommendedName>
        <fullName evidence="1">Uroporphyrinogen decarboxylase (URO-D) domain-containing protein</fullName>
    </recommendedName>
</protein>
<dbReference type="PANTHER" id="PTHR47099:SF1">
    <property type="entry name" value="METHYLCOBAMIDE:COM METHYLTRANSFERASE MTBA"/>
    <property type="match status" value="1"/>
</dbReference>
<feature type="non-terminal residue" evidence="2">
    <location>
        <position position="1"/>
    </location>
</feature>
<dbReference type="PANTHER" id="PTHR47099">
    <property type="entry name" value="METHYLCOBAMIDE:COM METHYLTRANSFERASE MTBA"/>
    <property type="match status" value="1"/>
</dbReference>
<dbReference type="InterPro" id="IPR052024">
    <property type="entry name" value="Methanogen_methyltrans"/>
</dbReference>
<accession>A0A0F9BSX0</accession>
<dbReference type="GO" id="GO:0004853">
    <property type="term" value="F:uroporphyrinogen decarboxylase activity"/>
    <property type="evidence" value="ECO:0007669"/>
    <property type="project" value="InterPro"/>
</dbReference>
<organism evidence="2">
    <name type="scientific">marine sediment metagenome</name>
    <dbReference type="NCBI Taxonomy" id="412755"/>
    <lineage>
        <taxon>unclassified sequences</taxon>
        <taxon>metagenomes</taxon>
        <taxon>ecological metagenomes</taxon>
    </lineage>
</organism>
<dbReference type="InterPro" id="IPR000257">
    <property type="entry name" value="Uroporphyrinogen_deCOase"/>
</dbReference>
<dbReference type="Gene3D" id="3.20.20.210">
    <property type="match status" value="1"/>
</dbReference>
<evidence type="ECO:0000313" key="2">
    <source>
        <dbReference type="EMBL" id="KKL25074.1"/>
    </source>
</evidence>
<gene>
    <name evidence="2" type="ORF">LCGC14_2408940</name>
</gene>
<dbReference type="EMBL" id="LAZR01036352">
    <property type="protein sequence ID" value="KKL25074.1"/>
    <property type="molecule type" value="Genomic_DNA"/>
</dbReference>
<dbReference type="AlphaFoldDB" id="A0A0F9BSX0"/>